<gene>
    <name evidence="4" type="ORF">HW932_04690</name>
</gene>
<evidence type="ECO:0000313" key="5">
    <source>
        <dbReference type="Proteomes" id="UP000592294"/>
    </source>
</evidence>
<feature type="compositionally biased region" description="Low complexity" evidence="1">
    <location>
        <begin position="127"/>
        <end position="146"/>
    </location>
</feature>
<evidence type="ECO:0000256" key="1">
    <source>
        <dbReference type="SAM" id="MobiDB-lite"/>
    </source>
</evidence>
<dbReference type="Proteomes" id="UP000592294">
    <property type="component" value="Unassembled WGS sequence"/>
</dbReference>
<dbReference type="SUPFAM" id="SSF110997">
    <property type="entry name" value="Sporulation related repeat"/>
    <property type="match status" value="1"/>
</dbReference>
<dbReference type="RefSeq" id="WP_176975324.1">
    <property type="nucleotide sequence ID" value="NZ_JABZEO010000002.1"/>
</dbReference>
<dbReference type="GO" id="GO:0042834">
    <property type="term" value="F:peptidoglycan binding"/>
    <property type="evidence" value="ECO:0007669"/>
    <property type="project" value="InterPro"/>
</dbReference>
<organism evidence="4 5">
    <name type="scientific">Allochromatium humboldtianum</name>
    <dbReference type="NCBI Taxonomy" id="504901"/>
    <lineage>
        <taxon>Bacteria</taxon>
        <taxon>Pseudomonadati</taxon>
        <taxon>Pseudomonadota</taxon>
        <taxon>Gammaproteobacteria</taxon>
        <taxon>Chromatiales</taxon>
        <taxon>Chromatiaceae</taxon>
        <taxon>Allochromatium</taxon>
    </lineage>
</organism>
<dbReference type="PANTHER" id="PTHR38687:SF1">
    <property type="entry name" value="CELL DIVISION PROTEIN DEDD"/>
    <property type="match status" value="1"/>
</dbReference>
<evidence type="ECO:0000256" key="2">
    <source>
        <dbReference type="SAM" id="Phobius"/>
    </source>
</evidence>
<feature type="transmembrane region" description="Helical" evidence="2">
    <location>
        <begin position="9"/>
        <end position="27"/>
    </location>
</feature>
<dbReference type="Pfam" id="PF05036">
    <property type="entry name" value="SPOR"/>
    <property type="match status" value="1"/>
</dbReference>
<evidence type="ECO:0000259" key="3">
    <source>
        <dbReference type="PROSITE" id="PS51724"/>
    </source>
</evidence>
<dbReference type="GO" id="GO:0030428">
    <property type="term" value="C:cell septum"/>
    <property type="evidence" value="ECO:0007669"/>
    <property type="project" value="TreeGrafter"/>
</dbReference>
<keyword evidence="5" id="KW-1185">Reference proteome</keyword>
<dbReference type="GO" id="GO:0032153">
    <property type="term" value="C:cell division site"/>
    <property type="evidence" value="ECO:0007669"/>
    <property type="project" value="TreeGrafter"/>
</dbReference>
<dbReference type="AlphaFoldDB" id="A0A850RHJ6"/>
<dbReference type="PROSITE" id="PS51724">
    <property type="entry name" value="SPOR"/>
    <property type="match status" value="1"/>
</dbReference>
<dbReference type="PANTHER" id="PTHR38687">
    <property type="entry name" value="CELL DIVISION PROTEIN DEDD-RELATED"/>
    <property type="match status" value="1"/>
</dbReference>
<dbReference type="PRINTS" id="PR01217">
    <property type="entry name" value="PRICHEXTENSN"/>
</dbReference>
<feature type="compositionally biased region" description="Pro residues" evidence="1">
    <location>
        <begin position="147"/>
        <end position="162"/>
    </location>
</feature>
<evidence type="ECO:0000313" key="4">
    <source>
        <dbReference type="EMBL" id="NVZ08553.1"/>
    </source>
</evidence>
<dbReference type="EMBL" id="JABZEO010000002">
    <property type="protein sequence ID" value="NVZ08553.1"/>
    <property type="molecule type" value="Genomic_DNA"/>
</dbReference>
<feature type="domain" description="SPOR" evidence="3">
    <location>
        <begin position="167"/>
        <end position="246"/>
    </location>
</feature>
<dbReference type="InterPro" id="IPR007730">
    <property type="entry name" value="SPOR-like_dom"/>
</dbReference>
<keyword evidence="2" id="KW-1133">Transmembrane helix</keyword>
<dbReference type="InterPro" id="IPR052521">
    <property type="entry name" value="Cell_div_SPOR-domain"/>
</dbReference>
<dbReference type="GO" id="GO:0032506">
    <property type="term" value="P:cytokinetic process"/>
    <property type="evidence" value="ECO:0007669"/>
    <property type="project" value="TreeGrafter"/>
</dbReference>
<reference evidence="4 5" key="1">
    <citation type="submission" date="2020-06" db="EMBL/GenBank/DDBJ databases">
        <title>Whole-genome sequence of Allochromatium humboldtianum DSM 21881, type strain.</title>
        <authorList>
            <person name="Kyndt J.A."/>
            <person name="Meyer T.E."/>
        </authorList>
    </citation>
    <scope>NUCLEOTIDE SEQUENCE [LARGE SCALE GENOMIC DNA]</scope>
    <source>
        <strain evidence="4 5">DSM 21881</strain>
    </source>
</reference>
<accession>A0A850RHJ6</accession>
<feature type="compositionally biased region" description="Pro residues" evidence="1">
    <location>
        <begin position="33"/>
        <end position="46"/>
    </location>
</feature>
<dbReference type="Gene3D" id="3.30.70.1070">
    <property type="entry name" value="Sporulation related repeat"/>
    <property type="match status" value="1"/>
</dbReference>
<feature type="region of interest" description="Disordered" evidence="1">
    <location>
        <begin position="33"/>
        <end position="172"/>
    </location>
</feature>
<sequence length="247" mass="26506">MQEGAKKRLAGAVVVVTLAVIFVPMLFEDESLAPPPYVQGPLPPEPGFQDPFTFGAPPPTPADADGLTAEEALLTPPEPMQEFETVGAVSFEDDSEGGAFEPIQEPASPAVTPPRETRPATQPPTPRTQTPASKPAQLPRTAQQPTQTPPPKPEAPVSLPEPPRSRADGLPSWVVQVSSLGSPEAAGKLADKLKQAGFSAFVERAEVGGKTYYRVRVGPDIDRTNAERTAEMLRKQQKLDTLIQRYQ</sequence>
<keyword evidence="2" id="KW-0472">Membrane</keyword>
<proteinExistence type="predicted"/>
<name>A0A850RHJ6_9GAMM</name>
<keyword evidence="2" id="KW-0812">Transmembrane</keyword>
<comment type="caution">
    <text evidence="4">The sequence shown here is derived from an EMBL/GenBank/DDBJ whole genome shotgun (WGS) entry which is preliminary data.</text>
</comment>
<dbReference type="InterPro" id="IPR036680">
    <property type="entry name" value="SPOR-like_sf"/>
</dbReference>
<protein>
    <submittedName>
        <fullName evidence="4">SPOR domain-containing protein</fullName>
    </submittedName>
</protein>